<evidence type="ECO:0000256" key="1">
    <source>
        <dbReference type="PROSITE-ProRule" id="PRU00042"/>
    </source>
</evidence>
<keyword evidence="1" id="KW-0862">Zinc</keyword>
<organism evidence="4 5">
    <name type="scientific">Grifola frondosa</name>
    <name type="common">Maitake</name>
    <name type="synonym">Polyporus frondosus</name>
    <dbReference type="NCBI Taxonomy" id="5627"/>
    <lineage>
        <taxon>Eukaryota</taxon>
        <taxon>Fungi</taxon>
        <taxon>Dikarya</taxon>
        <taxon>Basidiomycota</taxon>
        <taxon>Agaricomycotina</taxon>
        <taxon>Agaricomycetes</taxon>
        <taxon>Polyporales</taxon>
        <taxon>Grifolaceae</taxon>
        <taxon>Grifola</taxon>
    </lineage>
</organism>
<gene>
    <name evidence="4" type="ORF">A0H81_06810</name>
</gene>
<dbReference type="Gene3D" id="3.30.160.60">
    <property type="entry name" value="Classic Zinc Finger"/>
    <property type="match status" value="1"/>
</dbReference>
<keyword evidence="5" id="KW-1185">Reference proteome</keyword>
<dbReference type="PROSITE" id="PS50157">
    <property type="entry name" value="ZINC_FINGER_C2H2_2"/>
    <property type="match status" value="1"/>
</dbReference>
<dbReference type="SMART" id="SM00355">
    <property type="entry name" value="ZnF_C2H2"/>
    <property type="match status" value="3"/>
</dbReference>
<sequence>MTVVHRIEHPPRVTEQLSLMKKTCKHCGIVISRSPDMIRHCMRHLSKEDRIKLMQFCSFPGCSFSTLQSSNLKNHERKHTNKQRCCDAIIIKKDGGTERCTFSTQDNGSLTNHKKSVHGQGAKYAPRDKRGAQRGQRKVFITPTSHPERSLRGCSGKQRSTRSDPLASVYVQDVVPSYSGTTNTSYDIRLRADPHGNHFSPIFPTDQAHRQLTGTQFGDLSFSEFASPQPSSPIAIPDYYRDSALGDPSSWRAHLLDHSSRHHHRLFKTTLGLIITRDNEALSEGNPPKFGKKTPAIRLYPAIV</sequence>
<comment type="caution">
    <text evidence="4">The sequence shown here is derived from an EMBL/GenBank/DDBJ whole genome shotgun (WGS) entry which is preliminary data.</text>
</comment>
<evidence type="ECO:0000313" key="5">
    <source>
        <dbReference type="Proteomes" id="UP000092993"/>
    </source>
</evidence>
<dbReference type="Proteomes" id="UP000092993">
    <property type="component" value="Unassembled WGS sequence"/>
</dbReference>
<feature type="domain" description="C2H2-type" evidence="3">
    <location>
        <begin position="55"/>
        <end position="84"/>
    </location>
</feature>
<dbReference type="STRING" id="5627.A0A1C7M9R1"/>
<evidence type="ECO:0000256" key="2">
    <source>
        <dbReference type="SAM" id="MobiDB-lite"/>
    </source>
</evidence>
<evidence type="ECO:0000313" key="4">
    <source>
        <dbReference type="EMBL" id="OBZ73119.1"/>
    </source>
</evidence>
<evidence type="ECO:0000259" key="3">
    <source>
        <dbReference type="PROSITE" id="PS50157"/>
    </source>
</evidence>
<dbReference type="PROSITE" id="PS00028">
    <property type="entry name" value="ZINC_FINGER_C2H2_1"/>
    <property type="match status" value="1"/>
</dbReference>
<protein>
    <recommendedName>
        <fullName evidence="3">C2H2-type domain-containing protein</fullName>
    </recommendedName>
</protein>
<feature type="region of interest" description="Disordered" evidence="2">
    <location>
        <begin position="106"/>
        <end position="163"/>
    </location>
</feature>
<dbReference type="InterPro" id="IPR013087">
    <property type="entry name" value="Znf_C2H2_type"/>
</dbReference>
<name>A0A1C7M9R1_GRIFR</name>
<proteinExistence type="predicted"/>
<dbReference type="OrthoDB" id="2754820at2759"/>
<dbReference type="AlphaFoldDB" id="A0A1C7M9R1"/>
<keyword evidence="1" id="KW-0479">Metal-binding</keyword>
<keyword evidence="1" id="KW-0863">Zinc-finger</keyword>
<reference evidence="4 5" key="1">
    <citation type="submission" date="2016-03" db="EMBL/GenBank/DDBJ databases">
        <title>Whole genome sequencing of Grifola frondosa 9006-11.</title>
        <authorList>
            <person name="Min B."/>
            <person name="Park H."/>
            <person name="Kim J.-G."/>
            <person name="Cho H."/>
            <person name="Oh Y.-L."/>
            <person name="Kong W.-S."/>
            <person name="Choi I.-G."/>
        </authorList>
    </citation>
    <scope>NUCLEOTIDE SEQUENCE [LARGE SCALE GENOMIC DNA]</scope>
    <source>
        <strain evidence="4 5">9006-11</strain>
    </source>
</reference>
<accession>A0A1C7M9R1</accession>
<dbReference type="EMBL" id="LUGG01000007">
    <property type="protein sequence ID" value="OBZ73119.1"/>
    <property type="molecule type" value="Genomic_DNA"/>
</dbReference>
<dbReference type="GO" id="GO:0008270">
    <property type="term" value="F:zinc ion binding"/>
    <property type="evidence" value="ECO:0007669"/>
    <property type="project" value="UniProtKB-KW"/>
</dbReference>